<name>A0A0C5VKB1_9GAMM</name>
<sequence length="181" mass="19784">MSVYDVQVNNIKGESVSLSDYSGKVLLLVNVASKCGLTPQYEELEALYKSTADKGLEILGFPCNQFLGQEPGTEAEIQEFCSVNYGVTFPMFAKIEVNGENRHSLYQQLIAAQPKAVVTEGEQLKAKLGEMNLLPQDESDIMWNFEKFLIGKDGEVIGRFAPDVSVNAAPLKEAIDSALSA</sequence>
<dbReference type="PROSITE" id="PS00460">
    <property type="entry name" value="GLUTATHIONE_PEROXID_1"/>
    <property type="match status" value="1"/>
</dbReference>
<dbReference type="PANTHER" id="PTHR11592">
    <property type="entry name" value="GLUTATHIONE PEROXIDASE"/>
    <property type="match status" value="1"/>
</dbReference>
<dbReference type="AlphaFoldDB" id="A0A0C5VKB1"/>
<reference evidence="6 7" key="1">
    <citation type="submission" date="2014-01" db="EMBL/GenBank/DDBJ databases">
        <title>Full genme sequencing of cellulolytic bacterium Gynuella sunshinyii YC6258T gen. nov., sp. nov.</title>
        <authorList>
            <person name="Khan H."/>
            <person name="Chung E.J."/>
            <person name="Chung Y.R."/>
        </authorList>
    </citation>
    <scope>NUCLEOTIDE SEQUENCE [LARGE SCALE GENOMIC DNA]</scope>
    <source>
        <strain evidence="6 7">YC6258</strain>
    </source>
</reference>
<evidence type="ECO:0000256" key="2">
    <source>
        <dbReference type="ARBA" id="ARBA00022559"/>
    </source>
</evidence>
<gene>
    <name evidence="6" type="ORF">YC6258_03091</name>
</gene>
<dbReference type="InterPro" id="IPR029760">
    <property type="entry name" value="GPX_CS"/>
</dbReference>
<dbReference type="KEGG" id="gsn:YC6258_03091"/>
<keyword evidence="3 5" id="KW-0560">Oxidoreductase</keyword>
<protein>
    <recommendedName>
        <fullName evidence="5">Glutathione peroxidase</fullName>
    </recommendedName>
</protein>
<dbReference type="InterPro" id="IPR029759">
    <property type="entry name" value="GPX_AS"/>
</dbReference>
<evidence type="ECO:0000256" key="1">
    <source>
        <dbReference type="ARBA" id="ARBA00006926"/>
    </source>
</evidence>
<dbReference type="STRING" id="1445510.YC6258_03091"/>
<dbReference type="EMBL" id="CP007142">
    <property type="protein sequence ID" value="AJQ95127.1"/>
    <property type="molecule type" value="Genomic_DNA"/>
</dbReference>
<dbReference type="Pfam" id="PF00255">
    <property type="entry name" value="GSHPx"/>
    <property type="match status" value="1"/>
</dbReference>
<dbReference type="PATRIC" id="fig|1445510.3.peg.3059"/>
<evidence type="ECO:0000313" key="7">
    <source>
        <dbReference type="Proteomes" id="UP000032266"/>
    </source>
</evidence>
<dbReference type="OrthoDB" id="9785502at2"/>
<evidence type="ECO:0000256" key="4">
    <source>
        <dbReference type="PIRSR" id="PIRSR000303-1"/>
    </source>
</evidence>
<dbReference type="SUPFAM" id="SSF52833">
    <property type="entry name" value="Thioredoxin-like"/>
    <property type="match status" value="1"/>
</dbReference>
<dbReference type="Proteomes" id="UP000032266">
    <property type="component" value="Chromosome"/>
</dbReference>
<dbReference type="GO" id="GO:0004601">
    <property type="term" value="F:peroxidase activity"/>
    <property type="evidence" value="ECO:0007669"/>
    <property type="project" value="UniProtKB-KW"/>
</dbReference>
<dbReference type="InterPro" id="IPR036249">
    <property type="entry name" value="Thioredoxin-like_sf"/>
</dbReference>
<dbReference type="RefSeq" id="WP_044617495.1">
    <property type="nucleotide sequence ID" value="NZ_CP007142.1"/>
</dbReference>
<dbReference type="InterPro" id="IPR000889">
    <property type="entry name" value="Glutathione_peroxidase"/>
</dbReference>
<keyword evidence="7" id="KW-1185">Reference proteome</keyword>
<dbReference type="FunFam" id="3.40.30.10:FF:000010">
    <property type="entry name" value="Glutathione peroxidase"/>
    <property type="match status" value="1"/>
</dbReference>
<comment type="similarity">
    <text evidence="1 5">Belongs to the glutathione peroxidase family.</text>
</comment>
<dbReference type="PRINTS" id="PR01011">
    <property type="entry name" value="GLUTPROXDASE"/>
</dbReference>
<accession>A0A0C5VKB1</accession>
<dbReference type="GO" id="GO:0034599">
    <property type="term" value="P:cellular response to oxidative stress"/>
    <property type="evidence" value="ECO:0007669"/>
    <property type="project" value="TreeGrafter"/>
</dbReference>
<keyword evidence="2 5" id="KW-0575">Peroxidase</keyword>
<evidence type="ECO:0000256" key="5">
    <source>
        <dbReference type="RuleBase" id="RU000499"/>
    </source>
</evidence>
<dbReference type="PANTHER" id="PTHR11592:SF40">
    <property type="entry name" value="THIOREDOXIN_GLUTATHIONE PEROXIDASE BTUE"/>
    <property type="match status" value="1"/>
</dbReference>
<evidence type="ECO:0000313" key="6">
    <source>
        <dbReference type="EMBL" id="AJQ95127.1"/>
    </source>
</evidence>
<proteinExistence type="inferred from homology"/>
<dbReference type="Gene3D" id="3.40.30.10">
    <property type="entry name" value="Glutaredoxin"/>
    <property type="match status" value="1"/>
</dbReference>
<dbReference type="CDD" id="cd00340">
    <property type="entry name" value="GSH_Peroxidase"/>
    <property type="match status" value="1"/>
</dbReference>
<evidence type="ECO:0000256" key="3">
    <source>
        <dbReference type="ARBA" id="ARBA00023002"/>
    </source>
</evidence>
<dbReference type="PROSITE" id="PS00763">
    <property type="entry name" value="GLUTATHIONE_PEROXID_2"/>
    <property type="match status" value="1"/>
</dbReference>
<feature type="active site" evidence="4">
    <location>
        <position position="35"/>
    </location>
</feature>
<dbReference type="HOGENOM" id="CLU_029507_1_2_6"/>
<dbReference type="PIRSF" id="PIRSF000303">
    <property type="entry name" value="Glutathion_perox"/>
    <property type="match status" value="1"/>
</dbReference>
<dbReference type="PROSITE" id="PS51355">
    <property type="entry name" value="GLUTATHIONE_PEROXID_3"/>
    <property type="match status" value="1"/>
</dbReference>
<organism evidence="6 7">
    <name type="scientific">Gynuella sunshinyii YC6258</name>
    <dbReference type="NCBI Taxonomy" id="1445510"/>
    <lineage>
        <taxon>Bacteria</taxon>
        <taxon>Pseudomonadati</taxon>
        <taxon>Pseudomonadota</taxon>
        <taxon>Gammaproteobacteria</taxon>
        <taxon>Oceanospirillales</taxon>
        <taxon>Saccharospirillaceae</taxon>
        <taxon>Gynuella</taxon>
    </lineage>
</organism>